<organism evidence="1">
    <name type="scientific">Pelagomonas calceolata</name>
    <dbReference type="NCBI Taxonomy" id="35677"/>
    <lineage>
        <taxon>Eukaryota</taxon>
        <taxon>Sar</taxon>
        <taxon>Stramenopiles</taxon>
        <taxon>Ochrophyta</taxon>
        <taxon>Pelagophyceae</taxon>
        <taxon>Pelagomonadales</taxon>
        <taxon>Pelagomonadaceae</taxon>
        <taxon>Pelagomonas</taxon>
    </lineage>
</organism>
<reference evidence="2" key="2">
    <citation type="submission" date="2021-11" db="EMBL/GenBank/DDBJ databases">
        <authorList>
            <consortium name="Genoscope - CEA"/>
            <person name="William W."/>
        </authorList>
    </citation>
    <scope>NUCLEOTIDE SEQUENCE</scope>
</reference>
<dbReference type="EMBL" id="HBIW01007972">
    <property type="protein sequence ID" value="CAE0691298.1"/>
    <property type="molecule type" value="Transcribed_RNA"/>
</dbReference>
<evidence type="ECO:0000313" key="1">
    <source>
        <dbReference type="EMBL" id="CAE0691298.1"/>
    </source>
</evidence>
<dbReference type="Proteomes" id="UP000789595">
    <property type="component" value="Unassembled WGS sequence"/>
</dbReference>
<protein>
    <submittedName>
        <fullName evidence="1">Uncharacterized protein</fullName>
    </submittedName>
</protein>
<evidence type="ECO:0000313" key="2">
    <source>
        <dbReference type="EMBL" id="CAH0377484.1"/>
    </source>
</evidence>
<gene>
    <name evidence="1" type="ORF">PCAL00307_LOCUS6734</name>
    <name evidence="2" type="ORF">PECAL_5P20190</name>
</gene>
<sequence length="359" mass="41056">MEVPTRRVRVRFRVGGSLVREGKGKREAIYIALTAAGAETFFPTPEIAPYDRQQDKETDYYLAKTETGELMDGTSLPDEAQKRILSFLLHDVNKRNGDPSRSSLLMSVKPREPPKAIVWTEPMRYALEAGTRQLHGAELPSFAEIAKMGSVEKVGLMGLCSYLQTYAHATKAATQIRLASKTQRSFADFKTLLSQVMKRKKTHNGPRGYGRKEGETMEQYWLRIGELYSDIQDPTLRKLGDRIEKIMSCSNVDVAQEGPLWARHHRDWFVDNKCPYAPPRETPEADELAWIGRCYKDKDGVWCIKKVEFSQQDRELAVYAYPADEEPPEDDDELERELLDPFKEALDEEVNVWVESDSE</sequence>
<dbReference type="EMBL" id="CAKKNE010000005">
    <property type="protein sequence ID" value="CAH0377484.1"/>
    <property type="molecule type" value="Genomic_DNA"/>
</dbReference>
<evidence type="ECO:0000313" key="3">
    <source>
        <dbReference type="Proteomes" id="UP000789595"/>
    </source>
</evidence>
<proteinExistence type="predicted"/>
<keyword evidence="3" id="KW-1185">Reference proteome</keyword>
<accession>A0A7S4E599</accession>
<name>A0A7S4E599_9STRA</name>
<dbReference type="AlphaFoldDB" id="A0A7S4E599"/>
<reference evidence="1" key="1">
    <citation type="submission" date="2021-01" db="EMBL/GenBank/DDBJ databases">
        <authorList>
            <person name="Corre E."/>
            <person name="Pelletier E."/>
            <person name="Niang G."/>
            <person name="Scheremetjew M."/>
            <person name="Finn R."/>
            <person name="Kale V."/>
            <person name="Holt S."/>
            <person name="Cochrane G."/>
            <person name="Meng A."/>
            <person name="Brown T."/>
            <person name="Cohen L."/>
        </authorList>
    </citation>
    <scope>NUCLEOTIDE SEQUENCE</scope>
    <source>
        <strain evidence="1">CCMP1756</strain>
    </source>
</reference>